<reference evidence="3" key="1">
    <citation type="journal article" date="2019" name="Int. J. Syst. Evol. Microbiol.">
        <title>The Global Catalogue of Microorganisms (GCM) 10K type strain sequencing project: providing services to taxonomists for standard genome sequencing and annotation.</title>
        <authorList>
            <consortium name="The Broad Institute Genomics Platform"/>
            <consortium name="The Broad Institute Genome Sequencing Center for Infectious Disease"/>
            <person name="Wu L."/>
            <person name="Ma J."/>
        </authorList>
    </citation>
    <scope>NUCLEOTIDE SEQUENCE [LARGE SCALE GENOMIC DNA]</scope>
    <source>
        <strain evidence="3">CGMCC 1.7064</strain>
    </source>
</reference>
<keyword evidence="3" id="KW-1185">Reference proteome</keyword>
<dbReference type="EMBL" id="BMLQ01000004">
    <property type="protein sequence ID" value="GGO45040.1"/>
    <property type="molecule type" value="Genomic_DNA"/>
</dbReference>
<protein>
    <recommendedName>
        <fullName evidence="1">B3/B4 tRNA-binding domain-containing protein</fullName>
    </recommendedName>
</protein>
<evidence type="ECO:0000313" key="3">
    <source>
        <dbReference type="Proteomes" id="UP000642509"/>
    </source>
</evidence>
<name>A0ABQ2LZF7_9MICC</name>
<evidence type="ECO:0000259" key="1">
    <source>
        <dbReference type="SMART" id="SM00873"/>
    </source>
</evidence>
<gene>
    <name evidence="2" type="ORF">GCM10010977_16830</name>
</gene>
<dbReference type="PANTHER" id="PTHR39209">
    <property type="match status" value="1"/>
</dbReference>
<dbReference type="InterPro" id="IPR020825">
    <property type="entry name" value="Phe-tRNA_synthase-like_B3/B4"/>
</dbReference>
<accession>A0ABQ2LZF7</accession>
<feature type="domain" description="B3/B4 tRNA-binding" evidence="1">
    <location>
        <begin position="54"/>
        <end position="208"/>
    </location>
</feature>
<sequence length="220" mass="23931">MLDLRPDYRALLIVVSGLDPRASSAAAAELIDRAEAHARELLAASPVDELGHVAAWRQAYRAFGAKPQRTRNSLEALTRRAEKGLPRINALTDIYNAISVLHQIPLGGEDFDRYEGPARLVRAGGDEPFETTANGEAVIEKPEPGEVVWRDDAGVTCRRWNWRQGRRTALTEDTRTAFFILDALAPVTDEALHAASDALVDALSDLGTGVRAASRLLGTP</sequence>
<dbReference type="PANTHER" id="PTHR39209:SF2">
    <property type="entry name" value="CYTOPLASMIC PROTEIN"/>
    <property type="match status" value="1"/>
</dbReference>
<dbReference type="SUPFAM" id="SSF56037">
    <property type="entry name" value="PheT/TilS domain"/>
    <property type="match status" value="1"/>
</dbReference>
<proteinExistence type="predicted"/>
<organism evidence="2 3">
    <name type="scientific">Citricoccus zhacaiensis</name>
    <dbReference type="NCBI Taxonomy" id="489142"/>
    <lineage>
        <taxon>Bacteria</taxon>
        <taxon>Bacillati</taxon>
        <taxon>Actinomycetota</taxon>
        <taxon>Actinomycetes</taxon>
        <taxon>Micrococcales</taxon>
        <taxon>Micrococcaceae</taxon>
        <taxon>Citricoccus</taxon>
    </lineage>
</organism>
<evidence type="ECO:0000313" key="2">
    <source>
        <dbReference type="EMBL" id="GGO45040.1"/>
    </source>
</evidence>
<dbReference type="SMART" id="SM00873">
    <property type="entry name" value="B3_4"/>
    <property type="match status" value="1"/>
</dbReference>
<comment type="caution">
    <text evidence="2">The sequence shown here is derived from an EMBL/GenBank/DDBJ whole genome shotgun (WGS) entry which is preliminary data.</text>
</comment>
<dbReference type="Proteomes" id="UP000642509">
    <property type="component" value="Unassembled WGS sequence"/>
</dbReference>
<dbReference type="Gene3D" id="3.50.40.10">
    <property type="entry name" value="Phenylalanyl-trna Synthetase, Chain B, domain 3"/>
    <property type="match status" value="1"/>
</dbReference>
<dbReference type="Pfam" id="PF03483">
    <property type="entry name" value="B3_4"/>
    <property type="match status" value="1"/>
</dbReference>
<dbReference type="InterPro" id="IPR005146">
    <property type="entry name" value="B3/B4_tRNA-bd"/>
</dbReference>